<protein>
    <submittedName>
        <fullName evidence="6">Glutathione S-transferase</fullName>
    </submittedName>
</protein>
<accession>A0A1Y1SC70</accession>
<keyword evidence="4 5" id="KW-0472">Membrane</keyword>
<dbReference type="AlphaFoldDB" id="A0A1Y1SC70"/>
<dbReference type="GO" id="GO:0016740">
    <property type="term" value="F:transferase activity"/>
    <property type="evidence" value="ECO:0007669"/>
    <property type="project" value="UniProtKB-KW"/>
</dbReference>
<feature type="transmembrane region" description="Helical" evidence="5">
    <location>
        <begin position="72"/>
        <end position="93"/>
    </location>
</feature>
<proteinExistence type="predicted"/>
<dbReference type="PANTHER" id="PTHR35814:SF1">
    <property type="entry name" value="GLUTATHIONE S-TRANSFERASE-RELATED"/>
    <property type="match status" value="1"/>
</dbReference>
<evidence type="ECO:0000256" key="4">
    <source>
        <dbReference type="ARBA" id="ARBA00023136"/>
    </source>
</evidence>
<dbReference type="InterPro" id="IPR023352">
    <property type="entry name" value="MAPEG-like_dom_sf"/>
</dbReference>
<sequence length="129" mass="14082">MLITSIYGGLLGLWFLVLSVRVIKGRGRGISIGDGGDAQMLRLMRGHANFAEYTPMILLLIAMAEYQGMASIWIHAWAACLLIGRVLHGYTFCFHDNFPPGRVGGTVLTFIALLGASLSLLWMAIQRSA</sequence>
<feature type="transmembrane region" description="Helical" evidence="5">
    <location>
        <begin position="105"/>
        <end position="125"/>
    </location>
</feature>
<dbReference type="SUPFAM" id="SSF161084">
    <property type="entry name" value="MAPEG domain-like"/>
    <property type="match status" value="1"/>
</dbReference>
<keyword evidence="7" id="KW-1185">Reference proteome</keyword>
<keyword evidence="6" id="KW-0808">Transferase</keyword>
<evidence type="ECO:0000256" key="3">
    <source>
        <dbReference type="ARBA" id="ARBA00022989"/>
    </source>
</evidence>
<feature type="transmembrane region" description="Helical" evidence="5">
    <location>
        <begin position="6"/>
        <end position="23"/>
    </location>
</feature>
<dbReference type="PANTHER" id="PTHR35814">
    <property type="match status" value="1"/>
</dbReference>
<dbReference type="OrthoDB" id="8537976at2"/>
<dbReference type="EMBL" id="AQQV01000003">
    <property type="protein sequence ID" value="ORE85936.1"/>
    <property type="molecule type" value="Genomic_DNA"/>
</dbReference>
<keyword evidence="2 5" id="KW-0812">Transmembrane</keyword>
<name>A0A1Y1SC70_9GAMM</name>
<evidence type="ECO:0000256" key="1">
    <source>
        <dbReference type="ARBA" id="ARBA00004370"/>
    </source>
</evidence>
<dbReference type="STRING" id="1317117.ATO7_11603"/>
<evidence type="ECO:0000313" key="7">
    <source>
        <dbReference type="Proteomes" id="UP000192342"/>
    </source>
</evidence>
<reference evidence="6 7" key="1">
    <citation type="submission" date="2013-04" db="EMBL/GenBank/DDBJ databases">
        <title>Oceanococcus atlanticus 22II-S10r2 Genome Sequencing.</title>
        <authorList>
            <person name="Lai Q."/>
            <person name="Li G."/>
            <person name="Shao Z."/>
        </authorList>
    </citation>
    <scope>NUCLEOTIDE SEQUENCE [LARGE SCALE GENOMIC DNA]</scope>
    <source>
        <strain evidence="6 7">22II-S10r2</strain>
    </source>
</reference>
<dbReference type="GO" id="GO:0016020">
    <property type="term" value="C:membrane"/>
    <property type="evidence" value="ECO:0007669"/>
    <property type="project" value="UniProtKB-SubCell"/>
</dbReference>
<comment type="caution">
    <text evidence="6">The sequence shown here is derived from an EMBL/GenBank/DDBJ whole genome shotgun (WGS) entry which is preliminary data.</text>
</comment>
<dbReference type="Gene3D" id="1.20.120.550">
    <property type="entry name" value="Membrane associated eicosanoid/glutathione metabolism-like domain"/>
    <property type="match status" value="1"/>
</dbReference>
<gene>
    <name evidence="6" type="ORF">ATO7_11603</name>
</gene>
<evidence type="ECO:0000256" key="2">
    <source>
        <dbReference type="ARBA" id="ARBA00022692"/>
    </source>
</evidence>
<comment type="subcellular location">
    <subcellularLocation>
        <location evidence="1">Membrane</location>
    </subcellularLocation>
</comment>
<dbReference type="Pfam" id="PF01124">
    <property type="entry name" value="MAPEG"/>
    <property type="match status" value="1"/>
</dbReference>
<evidence type="ECO:0000256" key="5">
    <source>
        <dbReference type="SAM" id="Phobius"/>
    </source>
</evidence>
<dbReference type="RefSeq" id="WP_083561966.1">
    <property type="nucleotide sequence ID" value="NZ_AQQV01000003.1"/>
</dbReference>
<dbReference type="InterPro" id="IPR001129">
    <property type="entry name" value="Membr-assoc_MAPEG"/>
</dbReference>
<organism evidence="6 7">
    <name type="scientific">Oceanococcus atlanticus</name>
    <dbReference type="NCBI Taxonomy" id="1317117"/>
    <lineage>
        <taxon>Bacteria</taxon>
        <taxon>Pseudomonadati</taxon>
        <taxon>Pseudomonadota</taxon>
        <taxon>Gammaproteobacteria</taxon>
        <taxon>Chromatiales</taxon>
        <taxon>Oceanococcaceae</taxon>
        <taxon>Oceanococcus</taxon>
    </lineage>
</organism>
<keyword evidence="3 5" id="KW-1133">Transmembrane helix</keyword>
<evidence type="ECO:0000313" key="6">
    <source>
        <dbReference type="EMBL" id="ORE85936.1"/>
    </source>
</evidence>
<dbReference type="Proteomes" id="UP000192342">
    <property type="component" value="Unassembled WGS sequence"/>
</dbReference>